<dbReference type="InterPro" id="IPR029061">
    <property type="entry name" value="THDP-binding"/>
</dbReference>
<proteinExistence type="predicted"/>
<dbReference type="InterPro" id="IPR050722">
    <property type="entry name" value="Pyruvate:ferred/Flavod_OxRd"/>
</dbReference>
<comment type="caution">
    <text evidence="3">The sequence shown here is derived from an EMBL/GenBank/DDBJ whole genome shotgun (WGS) entry which is preliminary data.</text>
</comment>
<dbReference type="EC" id="1.8.1.2" evidence="3"/>
<reference evidence="3 4" key="1">
    <citation type="submission" date="2023-04" db="EMBL/GenBank/DDBJ databases">
        <title>Genome of Basidiobolus ranarum AG-B5.</title>
        <authorList>
            <person name="Stajich J.E."/>
            <person name="Carter-House D."/>
            <person name="Gryganskyi A."/>
        </authorList>
    </citation>
    <scope>NUCLEOTIDE SEQUENCE [LARGE SCALE GENOMIC DNA]</scope>
    <source>
        <strain evidence="3 4">AG-B5</strain>
    </source>
</reference>
<dbReference type="SUPFAM" id="SSF52218">
    <property type="entry name" value="Flavoproteins"/>
    <property type="match status" value="1"/>
</dbReference>
<protein>
    <submittedName>
        <fullName evidence="3">Sulfite reductase [NADPH] subunit beta</fullName>
        <ecNumber evidence="3">1.8.1.2</ecNumber>
    </submittedName>
</protein>
<dbReference type="InterPro" id="IPR009014">
    <property type="entry name" value="Transketo_C/PFOR_II"/>
</dbReference>
<dbReference type="SUPFAM" id="SSF52922">
    <property type="entry name" value="TK C-terminal domain-like"/>
    <property type="match status" value="1"/>
</dbReference>
<name>A0ABR2WI04_9FUNG</name>
<gene>
    <name evidence="3" type="primary">MET5_2</name>
    <name evidence="3" type="ORF">K7432_014190</name>
</gene>
<feature type="domain" description="Flavodoxin-like" evidence="2">
    <location>
        <begin position="767"/>
        <end position="915"/>
    </location>
</feature>
<accession>A0ABR2WI04</accession>
<dbReference type="PRINTS" id="PR00369">
    <property type="entry name" value="FLAVODOXIN"/>
</dbReference>
<evidence type="ECO:0000259" key="2">
    <source>
        <dbReference type="PROSITE" id="PS50902"/>
    </source>
</evidence>
<dbReference type="Gene3D" id="3.40.50.360">
    <property type="match status" value="1"/>
</dbReference>
<evidence type="ECO:0000256" key="1">
    <source>
        <dbReference type="ARBA" id="ARBA00023002"/>
    </source>
</evidence>
<dbReference type="InterPro" id="IPR002880">
    <property type="entry name" value="Pyrv_Fd/Flavodoxin_OxRdtase_N"/>
</dbReference>
<dbReference type="Gene3D" id="3.40.50.970">
    <property type="match status" value="2"/>
</dbReference>
<dbReference type="Proteomes" id="UP001479436">
    <property type="component" value="Unassembled WGS sequence"/>
</dbReference>
<dbReference type="PROSITE" id="PS50902">
    <property type="entry name" value="FLAVODOXIN_LIKE"/>
    <property type="match status" value="1"/>
</dbReference>
<dbReference type="SUPFAM" id="SSF52518">
    <property type="entry name" value="Thiamin diphosphate-binding fold (THDP-binding)"/>
    <property type="match status" value="2"/>
</dbReference>
<keyword evidence="1 3" id="KW-0560">Oxidoreductase</keyword>
<dbReference type="CDD" id="cd07034">
    <property type="entry name" value="TPP_PYR_PFOR_IOR-alpha_like"/>
    <property type="match status" value="1"/>
</dbReference>
<evidence type="ECO:0000313" key="3">
    <source>
        <dbReference type="EMBL" id="KAK9761128.1"/>
    </source>
</evidence>
<keyword evidence="4" id="KW-1185">Reference proteome</keyword>
<sequence length="926" mass="102666">MSRLENVFSGESAASRIAYAYSEAILIVQNTKEKPSFFTGIEDLIQHKAVNTSGIVPEVTIIPSTSDIAASYRNLATKYSRVSLYTSSRNLLRLIPLLYQLSSEQTPTVIHVAAESSESLGTSPFGDYSDLMAVRDTGVAMLGSHTIQDCYNLSVVAYLSSLKSKVPFIHFFDSQHLSHKNAKIDQLTDDTLAGLIELTAEPTTEVEPTNEESEPVSESAEVATPFKNYAVSRGGANQKDVLESVTKIMTSLEVTFQKLYSPVTYAGNTDAELAIVALGASGSVVEEALIKLSAQEKFGLVKIYLFRPWAEADFLELIPKNVKKIAVLEQSSDSSNIWGPLFLDTTTCFQSTQWASTSPHIISGHYGGPLRNFAPEMVNDLIDTLQSNDSENHFQLGSKEQNGFKKESQLEVQQPGWENVPENAAELPYLKLLSHLFGERLSVVNASRSASVWSPTSALPTNNPEFGFGVIVADIQKRARLAEKIATLLKDNSISISEELHIALSKWVLQRNDPTESKNVSESLSLLLEAEHNKHAILEEVYKYQQSHQLVKPARWLIGSDEWAFDLGNSGVHHVISSRENVNMLVVDTTPYTERDRWVAEKRKKDIGLYAMNYGKVYVASVAVYSSYTQVLHALMEAEAFDGPSVVLAYMPINSEEGEKGRNPITVLKETKLAVDTGYWPLYRWNPSLEAKGLESFILDSEKIKADLQKFLSRENQLNILANAKPEVAKSLESSIEHEIRERHASLVKDAKSAFSKLLNGLNGPPLLILVASDGGNAATLAKRLDRNAKCRGMNSRILSMDEFPAEDLGLETNVIFIISTAGQGEFPTNGRDFWKVLSTTDLALKDTNFSVFGLGDSHYWPRPEDHIYYNKPAKDVNNRLFELGAVRFAPLGLGDDQDADGFETGYKEWEPKLWEALGVDIIEDW</sequence>
<dbReference type="Pfam" id="PF17147">
    <property type="entry name" value="PFOR_II"/>
    <property type="match status" value="1"/>
</dbReference>
<organism evidence="3 4">
    <name type="scientific">Basidiobolus ranarum</name>
    <dbReference type="NCBI Taxonomy" id="34480"/>
    <lineage>
        <taxon>Eukaryota</taxon>
        <taxon>Fungi</taxon>
        <taxon>Fungi incertae sedis</taxon>
        <taxon>Zoopagomycota</taxon>
        <taxon>Entomophthoromycotina</taxon>
        <taxon>Basidiobolomycetes</taxon>
        <taxon>Basidiobolales</taxon>
        <taxon>Basidiobolaceae</taxon>
        <taxon>Basidiobolus</taxon>
    </lineage>
</organism>
<dbReference type="InterPro" id="IPR033412">
    <property type="entry name" value="PFOR_II"/>
</dbReference>
<dbReference type="InterPro" id="IPR008254">
    <property type="entry name" value="Flavodoxin/NO_synth"/>
</dbReference>
<evidence type="ECO:0000313" key="4">
    <source>
        <dbReference type="Proteomes" id="UP001479436"/>
    </source>
</evidence>
<dbReference type="Pfam" id="PF01855">
    <property type="entry name" value="POR_N"/>
    <property type="match status" value="1"/>
</dbReference>
<dbReference type="GO" id="GO:0004783">
    <property type="term" value="F:sulfite reductase (NADPH) activity"/>
    <property type="evidence" value="ECO:0007669"/>
    <property type="project" value="UniProtKB-EC"/>
</dbReference>
<dbReference type="Gene3D" id="3.40.50.920">
    <property type="match status" value="1"/>
</dbReference>
<dbReference type="Pfam" id="PF00258">
    <property type="entry name" value="Flavodoxin_1"/>
    <property type="match status" value="1"/>
</dbReference>
<dbReference type="PANTHER" id="PTHR32154:SF0">
    <property type="entry name" value="PYRUVATE-FLAVODOXIN OXIDOREDUCTASE-RELATED"/>
    <property type="match status" value="1"/>
</dbReference>
<dbReference type="InterPro" id="IPR029039">
    <property type="entry name" value="Flavoprotein-like_sf"/>
</dbReference>
<dbReference type="EMBL" id="JASJQH010001551">
    <property type="protein sequence ID" value="KAK9761128.1"/>
    <property type="molecule type" value="Genomic_DNA"/>
</dbReference>
<dbReference type="InterPro" id="IPR001094">
    <property type="entry name" value="Flavdoxin-like"/>
</dbReference>
<dbReference type="PANTHER" id="PTHR32154">
    <property type="entry name" value="PYRUVATE-FLAVODOXIN OXIDOREDUCTASE-RELATED"/>
    <property type="match status" value="1"/>
</dbReference>